<sequence>MGTLRLCTRTALCLLRPRYQFYRMNHVALTGNTQVDKAVDTLTGGKIGGWLKAYENMVGLTEVREAQSKVIQAEQMFLEVQTKRRQKQAEMSNIHAKLKEIHVQLDKVQRGEERYLSLLTEEYQIIREEKAIERELTQYESQERDLFAALSSAVRESHEKERARTERTKYWSVFGSIIGAFLGIVGTSINNYLKMREIKGIVKDSAASGVELKGLLKDLSETVDTQNQQINAFVSDMRTITGSESKLVLPLVVPSAATEKPSPDQLESQIKLILNAVKEQSDALSKEMSDLKKISASSAAADKDGNIVYVGPEVQDLLEKTQSNIEWKIKTSALWTVTFIYGALAITLPVLYTIFKGS</sequence>
<keyword evidence="1" id="KW-0472">Membrane</keyword>
<comment type="caution">
    <text evidence="2">The sequence shown here is derived from an EMBL/GenBank/DDBJ whole genome shotgun (WGS) entry which is preliminary data.</text>
</comment>
<dbReference type="PANTHER" id="PTHR28624">
    <property type="entry name" value="COILED-COIL DOMAIN-CONTAINING PROTEIN 51"/>
    <property type="match status" value="1"/>
</dbReference>
<gene>
    <name evidence="2" type="ORF">LSH36_77g01058</name>
</gene>
<accession>A0AAD9NDU2</accession>
<dbReference type="PANTHER" id="PTHR28624:SF1">
    <property type="entry name" value="MITOCHONDRIAL POTASSIUM CHANNEL"/>
    <property type="match status" value="1"/>
</dbReference>
<reference evidence="2" key="1">
    <citation type="journal article" date="2023" name="Mol. Biol. Evol.">
        <title>Third-Generation Sequencing Reveals the Adaptive Role of the Epigenome in Three Deep-Sea Polychaetes.</title>
        <authorList>
            <person name="Perez M."/>
            <person name="Aroh O."/>
            <person name="Sun Y."/>
            <person name="Lan Y."/>
            <person name="Juniper S.K."/>
            <person name="Young C.R."/>
            <person name="Angers B."/>
            <person name="Qian P.Y."/>
        </authorList>
    </citation>
    <scope>NUCLEOTIDE SEQUENCE</scope>
    <source>
        <strain evidence="2">P08H-3</strain>
    </source>
</reference>
<feature type="transmembrane region" description="Helical" evidence="1">
    <location>
        <begin position="170"/>
        <end position="193"/>
    </location>
</feature>
<evidence type="ECO:0008006" key="4">
    <source>
        <dbReference type="Google" id="ProtNLM"/>
    </source>
</evidence>
<keyword evidence="1" id="KW-0812">Transmembrane</keyword>
<keyword evidence="1" id="KW-1133">Transmembrane helix</keyword>
<organism evidence="2 3">
    <name type="scientific">Paralvinella palmiformis</name>
    <dbReference type="NCBI Taxonomy" id="53620"/>
    <lineage>
        <taxon>Eukaryota</taxon>
        <taxon>Metazoa</taxon>
        <taxon>Spiralia</taxon>
        <taxon>Lophotrochozoa</taxon>
        <taxon>Annelida</taxon>
        <taxon>Polychaeta</taxon>
        <taxon>Sedentaria</taxon>
        <taxon>Canalipalpata</taxon>
        <taxon>Terebellida</taxon>
        <taxon>Terebelliformia</taxon>
        <taxon>Alvinellidae</taxon>
        <taxon>Paralvinella</taxon>
    </lineage>
</organism>
<evidence type="ECO:0000313" key="3">
    <source>
        <dbReference type="Proteomes" id="UP001208570"/>
    </source>
</evidence>
<dbReference type="AlphaFoldDB" id="A0AAD9NDU2"/>
<name>A0AAD9NDU2_9ANNE</name>
<dbReference type="EMBL" id="JAODUP010000077">
    <property type="protein sequence ID" value="KAK2163554.1"/>
    <property type="molecule type" value="Genomic_DNA"/>
</dbReference>
<dbReference type="Proteomes" id="UP001208570">
    <property type="component" value="Unassembled WGS sequence"/>
</dbReference>
<keyword evidence="3" id="KW-1185">Reference proteome</keyword>
<protein>
    <recommendedName>
        <fullName evidence="4">Coiled-coil domain-containing protein 51</fullName>
    </recommendedName>
</protein>
<dbReference type="InterPro" id="IPR037660">
    <property type="entry name" value="CCDC51"/>
</dbReference>
<feature type="transmembrane region" description="Helical" evidence="1">
    <location>
        <begin position="333"/>
        <end position="355"/>
    </location>
</feature>
<evidence type="ECO:0000313" key="2">
    <source>
        <dbReference type="EMBL" id="KAK2163554.1"/>
    </source>
</evidence>
<proteinExistence type="predicted"/>
<evidence type="ECO:0000256" key="1">
    <source>
        <dbReference type="SAM" id="Phobius"/>
    </source>
</evidence>